<dbReference type="EMBL" id="WTYI01000001">
    <property type="protein sequence ID" value="MXO95624.1"/>
    <property type="molecule type" value="Genomic_DNA"/>
</dbReference>
<evidence type="ECO:0000313" key="1">
    <source>
        <dbReference type="EMBL" id="MXO95624.1"/>
    </source>
</evidence>
<organism evidence="1 2">
    <name type="scientific">Qipengyuania aquimaris</name>
    <dbReference type="NCBI Taxonomy" id="255984"/>
    <lineage>
        <taxon>Bacteria</taxon>
        <taxon>Pseudomonadati</taxon>
        <taxon>Pseudomonadota</taxon>
        <taxon>Alphaproteobacteria</taxon>
        <taxon>Sphingomonadales</taxon>
        <taxon>Erythrobacteraceae</taxon>
        <taxon>Qipengyuania</taxon>
    </lineage>
</organism>
<dbReference type="Proteomes" id="UP000432727">
    <property type="component" value="Unassembled WGS sequence"/>
</dbReference>
<evidence type="ECO:0000313" key="2">
    <source>
        <dbReference type="Proteomes" id="UP000432727"/>
    </source>
</evidence>
<comment type="caution">
    <text evidence="1">The sequence shown here is derived from an EMBL/GenBank/DDBJ whole genome shotgun (WGS) entry which is preliminary data.</text>
</comment>
<dbReference type="AlphaFoldDB" id="A0A6I4TIC6"/>
<protein>
    <submittedName>
        <fullName evidence="1">Uncharacterized protein</fullName>
    </submittedName>
</protein>
<name>A0A6I4TIC6_9SPHN</name>
<gene>
    <name evidence="1" type="ORF">GRI34_04215</name>
</gene>
<dbReference type="RefSeq" id="WP_160594870.1">
    <property type="nucleotide sequence ID" value="NZ_WTYI01000001.1"/>
</dbReference>
<accession>A0A6I4TIC6</accession>
<keyword evidence="2" id="KW-1185">Reference proteome</keyword>
<sequence length="127" mass="14463">MALQILFDPPVDDGFDDDRCLVIVDTGSFRGETRFRNRSPLELSKLAEELRRFPISDAVKFQAFDGLLKIRLEPRDELGHLRLQIWLAEEIDCNSVSIDANVTHSELQRFETELSNLISKNCGSANL</sequence>
<proteinExistence type="predicted"/>
<dbReference type="OrthoDB" id="9836529at2"/>
<reference evidence="1 2" key="1">
    <citation type="submission" date="2019-12" db="EMBL/GenBank/DDBJ databases">
        <title>Genomic-based taxomic classification of the family Erythrobacteraceae.</title>
        <authorList>
            <person name="Xu L."/>
        </authorList>
    </citation>
    <scope>NUCLEOTIDE SEQUENCE [LARGE SCALE GENOMIC DNA]</scope>
    <source>
        <strain evidence="1 2">JCM 12189</strain>
    </source>
</reference>